<comment type="caution">
    <text evidence="7">Lacks conserved residue(s) required for the propagation of feature annotation.</text>
</comment>
<evidence type="ECO:0000256" key="5">
    <source>
        <dbReference type="ARBA" id="ARBA00022989"/>
    </source>
</evidence>
<comment type="subcellular location">
    <subcellularLocation>
        <location evidence="1">Cell membrane</location>
        <topology evidence="1">Multi-pass membrane protein</topology>
    </subcellularLocation>
</comment>
<evidence type="ECO:0000313" key="11">
    <source>
        <dbReference type="Proteomes" id="UP000504634"/>
    </source>
</evidence>
<dbReference type="RefSeq" id="XP_030382457.1">
    <property type="nucleotide sequence ID" value="XM_030526597.1"/>
</dbReference>
<evidence type="ECO:0000313" key="12">
    <source>
        <dbReference type="RefSeq" id="XP_030382457.1"/>
    </source>
</evidence>
<feature type="transmembrane region" description="Helical" evidence="8">
    <location>
        <begin position="831"/>
        <end position="850"/>
    </location>
</feature>
<evidence type="ECO:0000256" key="8">
    <source>
        <dbReference type="SAM" id="Phobius"/>
    </source>
</evidence>
<dbReference type="AlphaFoldDB" id="A0A6J2U5N5"/>
<keyword evidence="5 8" id="KW-1133">Transmembrane helix</keyword>
<gene>
    <name evidence="12" type="primary">LOC115629975</name>
</gene>
<dbReference type="Pfam" id="PF12036">
    <property type="entry name" value="DUF3522"/>
    <property type="match status" value="1"/>
</dbReference>
<accession>A0A6J2U5N5</accession>
<dbReference type="PROSITE" id="PS50026">
    <property type="entry name" value="EGF_3"/>
    <property type="match status" value="1"/>
</dbReference>
<keyword evidence="4 8" id="KW-0812">Transmembrane</keyword>
<feature type="transmembrane region" description="Helical" evidence="8">
    <location>
        <begin position="779"/>
        <end position="800"/>
    </location>
</feature>
<feature type="transmembrane region" description="Helical" evidence="8">
    <location>
        <begin position="807"/>
        <end position="825"/>
    </location>
</feature>
<sequence>MQLANALCAASSIATLILLLSCSLSAGSRIHNLAIENTMSEEQMNIPKDQLIARLPYNSLLKYSSYKDVTILHFRVPSDTRTAYFKFKAFDKPKSVFYQKCKFRDISIYLKACGIPVISPENIQFPANFLNTEQRYPTYRLHIKSNEEQRNITVQGPYVGTWFAIAFINWTNPIHDRIEQQGLSASCDTLLSAEMTVTRFHPIIIYNSQIHNSTLTRTSRYQENTNIDGKSSESEFNMTSNDGNEVIYKFYVPDDIDVATAHILFKQACAECSDIGFYVKANAYPYTESRRDIPSYVHKTIVKLDQTNKTIITFFVQPSSWNYVVLKFVNQVGKSSTTMTNHQKESYQNILNKRLILNENISERLRNLSYSLSIHFQKSSDGTHSSVTAGHKEASASTRHPTRFRDIDFYTLVRQSYREFFTFDYDLEQDEDGSVPKLLNIIVSRPVGFAFDVGDVNDIGGTLTFALSIKQSDTSPVKVKSILGSIRQDMIRKEQTIIVCMHLNSPGIPTWPNKCRYDQWLMPASSIIKNTNSENSTGIVHVPFPESGRWYVTISLFCHSSGSPKLRNIGSIKKLLSQYIHMLRDMQSPCPCAESKSRIENCIADPFCLSIVNDTDTLKIMECMMDKRCTSNYDQEMVLSFHMQYKLATQQHFEMDNCNTSVFFSISSSSCVAGGCGRFGRCYHYMSGGFVFSTCICANGYRGWDCSEDSQVPPSALIWLQLLLLTLSNLLFIPSIYIAVRRSYYTEAIIYFFSMVFSILYHACDSGGDEHSFCLVKNGTLQFCDFYCGILAIWVTLIAMAHVRPQLVSLLHMVGAILLAFGTQLNKQSLWIFLVPTISGICIISVSWGIACLKTRMLFPELLYLTICIPIGAVLVIVGLVCYALLQTKQNYYIIHSIWHIVMAISIICLLPPHKYFIIKC</sequence>
<keyword evidence="7" id="KW-0245">EGF-like domain</keyword>
<feature type="transmembrane region" description="Helical" evidence="8">
    <location>
        <begin position="892"/>
        <end position="911"/>
    </location>
</feature>
<dbReference type="PANTHER" id="PTHR14319:SF3">
    <property type="entry name" value="TRANSMEMBRANE PROTEIN-LIKE PROTEIN"/>
    <property type="match status" value="1"/>
</dbReference>
<dbReference type="InterPro" id="IPR021910">
    <property type="entry name" value="NGX6/PGAP6/MYMK"/>
</dbReference>
<dbReference type="PANTHER" id="PTHR14319">
    <property type="entry name" value="FIVE-SPAN TRANSMEMBRANE PROTEIN M83"/>
    <property type="match status" value="1"/>
</dbReference>
<dbReference type="GeneID" id="115629975"/>
<evidence type="ECO:0000256" key="4">
    <source>
        <dbReference type="ARBA" id="ARBA00022692"/>
    </source>
</evidence>
<evidence type="ECO:0000256" key="2">
    <source>
        <dbReference type="ARBA" id="ARBA00005542"/>
    </source>
</evidence>
<proteinExistence type="inferred from homology"/>
<feature type="transmembrane region" description="Helical" evidence="8">
    <location>
        <begin position="862"/>
        <end position="886"/>
    </location>
</feature>
<feature type="transmembrane region" description="Helical" evidence="8">
    <location>
        <begin position="716"/>
        <end position="737"/>
    </location>
</feature>
<feature type="chain" id="PRO_5026878594" evidence="9">
    <location>
        <begin position="28"/>
        <end position="921"/>
    </location>
</feature>
<dbReference type="GO" id="GO:0005886">
    <property type="term" value="C:plasma membrane"/>
    <property type="evidence" value="ECO:0007669"/>
    <property type="project" value="UniProtKB-SubCell"/>
</dbReference>
<dbReference type="Proteomes" id="UP000504634">
    <property type="component" value="Unplaced"/>
</dbReference>
<evidence type="ECO:0000256" key="6">
    <source>
        <dbReference type="ARBA" id="ARBA00023136"/>
    </source>
</evidence>
<keyword evidence="9" id="KW-0732">Signal</keyword>
<comment type="similarity">
    <text evidence="2">Belongs to the TMEM8 family.</text>
</comment>
<evidence type="ECO:0000256" key="1">
    <source>
        <dbReference type="ARBA" id="ARBA00004651"/>
    </source>
</evidence>
<dbReference type="OrthoDB" id="69646at2759"/>
<dbReference type="PROSITE" id="PS01186">
    <property type="entry name" value="EGF_2"/>
    <property type="match status" value="1"/>
</dbReference>
<keyword evidence="3" id="KW-1003">Cell membrane</keyword>
<name>A0A6J2U5N5_DROLE</name>
<keyword evidence="6 8" id="KW-0472">Membrane</keyword>
<dbReference type="PROSITE" id="PS00022">
    <property type="entry name" value="EGF_1"/>
    <property type="match status" value="1"/>
</dbReference>
<keyword evidence="7" id="KW-1015">Disulfide bond</keyword>
<keyword evidence="11" id="KW-1185">Reference proteome</keyword>
<evidence type="ECO:0000256" key="9">
    <source>
        <dbReference type="SAM" id="SignalP"/>
    </source>
</evidence>
<organism evidence="11 12">
    <name type="scientific">Drosophila lebanonensis</name>
    <name type="common">Fruit fly</name>
    <name type="synonym">Scaptodrosophila lebanonensis</name>
    <dbReference type="NCBI Taxonomy" id="7225"/>
    <lineage>
        <taxon>Eukaryota</taxon>
        <taxon>Metazoa</taxon>
        <taxon>Ecdysozoa</taxon>
        <taxon>Arthropoda</taxon>
        <taxon>Hexapoda</taxon>
        <taxon>Insecta</taxon>
        <taxon>Pterygota</taxon>
        <taxon>Neoptera</taxon>
        <taxon>Endopterygota</taxon>
        <taxon>Diptera</taxon>
        <taxon>Brachycera</taxon>
        <taxon>Muscomorpha</taxon>
        <taxon>Ephydroidea</taxon>
        <taxon>Drosophilidae</taxon>
        <taxon>Scaptodrosophila</taxon>
    </lineage>
</organism>
<feature type="transmembrane region" description="Helical" evidence="8">
    <location>
        <begin position="744"/>
        <end position="763"/>
    </location>
</feature>
<evidence type="ECO:0000256" key="3">
    <source>
        <dbReference type="ARBA" id="ARBA00022475"/>
    </source>
</evidence>
<evidence type="ECO:0000256" key="7">
    <source>
        <dbReference type="PROSITE-ProRule" id="PRU00076"/>
    </source>
</evidence>
<evidence type="ECO:0000259" key="10">
    <source>
        <dbReference type="PROSITE" id="PS50026"/>
    </source>
</evidence>
<dbReference type="InterPro" id="IPR000742">
    <property type="entry name" value="EGF"/>
</dbReference>
<reference evidence="12" key="1">
    <citation type="submission" date="2025-08" db="UniProtKB">
        <authorList>
            <consortium name="RefSeq"/>
        </authorList>
    </citation>
    <scope>IDENTIFICATION</scope>
    <source>
        <strain evidence="12">11010-0011.00</strain>
        <tissue evidence="12">Whole body</tissue>
    </source>
</reference>
<feature type="signal peptide" evidence="9">
    <location>
        <begin position="1"/>
        <end position="27"/>
    </location>
</feature>
<protein>
    <submittedName>
        <fullName evidence="12">Uncharacterized protein LOC115629975 isoform X1</fullName>
    </submittedName>
</protein>
<feature type="domain" description="EGF-like" evidence="10">
    <location>
        <begin position="667"/>
        <end position="707"/>
    </location>
</feature>
<feature type="disulfide bond" evidence="7">
    <location>
        <begin position="697"/>
        <end position="706"/>
    </location>
</feature>